<keyword evidence="2" id="KW-1185">Reference proteome</keyword>
<comment type="caution">
    <text evidence="1">The sequence shown here is derived from an EMBL/GenBank/DDBJ whole genome shotgun (WGS) entry which is preliminary data.</text>
</comment>
<protein>
    <submittedName>
        <fullName evidence="1">Uncharacterized protein</fullName>
    </submittedName>
</protein>
<dbReference type="AlphaFoldDB" id="A0AAJ0F5X3"/>
<evidence type="ECO:0000313" key="2">
    <source>
        <dbReference type="Proteomes" id="UP001239445"/>
    </source>
</evidence>
<sequence length="124" mass="13730">MAFRFTLAVVVLVGPVMVTVPIPLEPVAVLLSMPVSNMWPKTPGERVNGIYSSASSYAAFARQCVDDLKVHLLYVCLTTAVLSIFRTRAMQKGAGSCSHQPSRWSRARSWGYASECCAWRSRYL</sequence>
<gene>
    <name evidence="1" type="ORF">QBC47DRAFT_365981</name>
</gene>
<evidence type="ECO:0000313" key="1">
    <source>
        <dbReference type="EMBL" id="KAK1749625.1"/>
    </source>
</evidence>
<name>A0AAJ0F5X3_9PEZI</name>
<dbReference type="EMBL" id="MU839854">
    <property type="protein sequence ID" value="KAK1749625.1"/>
    <property type="molecule type" value="Genomic_DNA"/>
</dbReference>
<dbReference type="Proteomes" id="UP001239445">
    <property type="component" value="Unassembled WGS sequence"/>
</dbReference>
<reference evidence="1" key="1">
    <citation type="submission" date="2023-06" db="EMBL/GenBank/DDBJ databases">
        <title>Genome-scale phylogeny and comparative genomics of the fungal order Sordariales.</title>
        <authorList>
            <consortium name="Lawrence Berkeley National Laboratory"/>
            <person name="Hensen N."/>
            <person name="Bonometti L."/>
            <person name="Westerberg I."/>
            <person name="Brannstrom I.O."/>
            <person name="Guillou S."/>
            <person name="Cros-Aarteil S."/>
            <person name="Calhoun S."/>
            <person name="Haridas S."/>
            <person name="Kuo A."/>
            <person name="Mondo S."/>
            <person name="Pangilinan J."/>
            <person name="Riley R."/>
            <person name="Labutti K."/>
            <person name="Andreopoulos B."/>
            <person name="Lipzen A."/>
            <person name="Chen C."/>
            <person name="Yanf M."/>
            <person name="Daum C."/>
            <person name="Ng V."/>
            <person name="Clum A."/>
            <person name="Steindorff A."/>
            <person name="Ohm R."/>
            <person name="Martin F."/>
            <person name="Silar P."/>
            <person name="Natvig D."/>
            <person name="Lalanne C."/>
            <person name="Gautier V."/>
            <person name="Ament-Velasquez S.L."/>
            <person name="Kruys A."/>
            <person name="Hutchinson M.I."/>
            <person name="Powell A.J."/>
            <person name="Barry K."/>
            <person name="Miller A.N."/>
            <person name="Grigoriev I.V."/>
            <person name="Debuchy R."/>
            <person name="Gladieux P."/>
            <person name="Thoren M.H."/>
            <person name="Johannesson H."/>
        </authorList>
    </citation>
    <scope>NUCLEOTIDE SEQUENCE</scope>
    <source>
        <strain evidence="1">PSN4</strain>
    </source>
</reference>
<proteinExistence type="predicted"/>
<accession>A0AAJ0F5X3</accession>
<organism evidence="1 2">
    <name type="scientific">Echria macrotheca</name>
    <dbReference type="NCBI Taxonomy" id="438768"/>
    <lineage>
        <taxon>Eukaryota</taxon>
        <taxon>Fungi</taxon>
        <taxon>Dikarya</taxon>
        <taxon>Ascomycota</taxon>
        <taxon>Pezizomycotina</taxon>
        <taxon>Sordariomycetes</taxon>
        <taxon>Sordariomycetidae</taxon>
        <taxon>Sordariales</taxon>
        <taxon>Schizotheciaceae</taxon>
        <taxon>Echria</taxon>
    </lineage>
</organism>